<evidence type="ECO:0000313" key="1">
    <source>
        <dbReference type="EMBL" id="KAH6942975.1"/>
    </source>
</evidence>
<gene>
    <name evidence="1" type="ORF">HPB50_013123</name>
</gene>
<dbReference type="Proteomes" id="UP000821845">
    <property type="component" value="Chromosome 10"/>
</dbReference>
<protein>
    <submittedName>
        <fullName evidence="1">Uncharacterized protein</fullName>
    </submittedName>
</protein>
<name>A0ACB7T804_HYAAI</name>
<keyword evidence="2" id="KW-1185">Reference proteome</keyword>
<evidence type="ECO:0000313" key="2">
    <source>
        <dbReference type="Proteomes" id="UP000821845"/>
    </source>
</evidence>
<sequence length="200" mass="22686">MSDRDLDALCVVLAGMSLEAIQSLNDSDLWWLPTLTDITQEQAIVSIRLAIAAFHSHRYRAQCVAWLYCCLAARRALRPWRLFQVGIAGAPFTGAFILHDKLVSTWQRLRGHAITMKVETEDTIYACILGVDGIIASQEHEVVCLIVHRSQPDLFLYAKRNFHFAIYSLKYVLLEHPSQGQDDYIGELRHAFARASEGRD</sequence>
<accession>A0ACB7T804</accession>
<reference evidence="1" key="1">
    <citation type="submission" date="2020-05" db="EMBL/GenBank/DDBJ databases">
        <title>Large-scale comparative analyses of tick genomes elucidate their genetic diversity and vector capacities.</title>
        <authorList>
            <person name="Jia N."/>
            <person name="Wang J."/>
            <person name="Shi W."/>
            <person name="Du L."/>
            <person name="Sun Y."/>
            <person name="Zhan W."/>
            <person name="Jiang J."/>
            <person name="Wang Q."/>
            <person name="Zhang B."/>
            <person name="Ji P."/>
            <person name="Sakyi L.B."/>
            <person name="Cui X."/>
            <person name="Yuan T."/>
            <person name="Jiang B."/>
            <person name="Yang W."/>
            <person name="Lam T.T.-Y."/>
            <person name="Chang Q."/>
            <person name="Ding S."/>
            <person name="Wang X."/>
            <person name="Zhu J."/>
            <person name="Ruan X."/>
            <person name="Zhao L."/>
            <person name="Wei J."/>
            <person name="Que T."/>
            <person name="Du C."/>
            <person name="Cheng J."/>
            <person name="Dai P."/>
            <person name="Han X."/>
            <person name="Huang E."/>
            <person name="Gao Y."/>
            <person name="Liu J."/>
            <person name="Shao H."/>
            <person name="Ye R."/>
            <person name="Li L."/>
            <person name="Wei W."/>
            <person name="Wang X."/>
            <person name="Wang C."/>
            <person name="Yang T."/>
            <person name="Huo Q."/>
            <person name="Li W."/>
            <person name="Guo W."/>
            <person name="Chen H."/>
            <person name="Zhou L."/>
            <person name="Ni X."/>
            <person name="Tian J."/>
            <person name="Zhou Y."/>
            <person name="Sheng Y."/>
            <person name="Liu T."/>
            <person name="Pan Y."/>
            <person name="Xia L."/>
            <person name="Li J."/>
            <person name="Zhao F."/>
            <person name="Cao W."/>
        </authorList>
    </citation>
    <scope>NUCLEOTIDE SEQUENCE</scope>
    <source>
        <strain evidence="1">Hyas-2018</strain>
    </source>
</reference>
<proteinExistence type="predicted"/>
<dbReference type="EMBL" id="CM023490">
    <property type="protein sequence ID" value="KAH6942975.1"/>
    <property type="molecule type" value="Genomic_DNA"/>
</dbReference>
<organism evidence="1 2">
    <name type="scientific">Hyalomma asiaticum</name>
    <name type="common">Tick</name>
    <dbReference type="NCBI Taxonomy" id="266040"/>
    <lineage>
        <taxon>Eukaryota</taxon>
        <taxon>Metazoa</taxon>
        <taxon>Ecdysozoa</taxon>
        <taxon>Arthropoda</taxon>
        <taxon>Chelicerata</taxon>
        <taxon>Arachnida</taxon>
        <taxon>Acari</taxon>
        <taxon>Parasitiformes</taxon>
        <taxon>Ixodida</taxon>
        <taxon>Ixodoidea</taxon>
        <taxon>Ixodidae</taxon>
        <taxon>Hyalomminae</taxon>
        <taxon>Hyalomma</taxon>
    </lineage>
</organism>
<comment type="caution">
    <text evidence="1">The sequence shown here is derived from an EMBL/GenBank/DDBJ whole genome shotgun (WGS) entry which is preliminary data.</text>
</comment>